<dbReference type="GO" id="GO:0009252">
    <property type="term" value="P:peptidoglycan biosynthetic process"/>
    <property type="evidence" value="ECO:0007669"/>
    <property type="project" value="UniProtKB-UniRule"/>
</dbReference>
<evidence type="ECO:0000256" key="15">
    <source>
        <dbReference type="ARBA" id="ARBA00048914"/>
    </source>
</evidence>
<evidence type="ECO:0000256" key="11">
    <source>
        <dbReference type="ARBA" id="ARBA00022984"/>
    </source>
</evidence>
<dbReference type="Gene3D" id="3.90.78.10">
    <property type="entry name" value="UDP-N-acetylenolpyruvoylglucosamine reductase, C-terminal domain"/>
    <property type="match status" value="1"/>
</dbReference>
<proteinExistence type="inferred from homology"/>
<keyword evidence="12 16" id="KW-0560">Oxidoreductase</keyword>
<dbReference type="RefSeq" id="WP_126601185.1">
    <property type="nucleotide sequence ID" value="NZ_BIFQ01000002.1"/>
</dbReference>
<gene>
    <name evidence="18" type="primary">murB_2</name>
    <name evidence="16" type="synonym">murB</name>
    <name evidence="18" type="ORF">KDAU_60040</name>
</gene>
<dbReference type="InterPro" id="IPR036318">
    <property type="entry name" value="FAD-bd_PCMH-like_sf"/>
</dbReference>
<evidence type="ECO:0000313" key="19">
    <source>
        <dbReference type="Proteomes" id="UP000287224"/>
    </source>
</evidence>
<evidence type="ECO:0000313" key="18">
    <source>
        <dbReference type="EMBL" id="GCE08675.1"/>
    </source>
</evidence>
<dbReference type="SUPFAM" id="SSF56176">
    <property type="entry name" value="FAD-binding/transporter-associated domain-like"/>
    <property type="match status" value="1"/>
</dbReference>
<dbReference type="EMBL" id="BIFQ01000002">
    <property type="protein sequence ID" value="GCE08675.1"/>
    <property type="molecule type" value="Genomic_DNA"/>
</dbReference>
<evidence type="ECO:0000256" key="2">
    <source>
        <dbReference type="ARBA" id="ARBA00003921"/>
    </source>
</evidence>
<keyword evidence="10 16" id="KW-0133">Cell shape</keyword>
<evidence type="ECO:0000256" key="13">
    <source>
        <dbReference type="ARBA" id="ARBA00023306"/>
    </source>
</evidence>
<dbReference type="InterPro" id="IPR011601">
    <property type="entry name" value="MurB_C"/>
</dbReference>
<keyword evidence="19" id="KW-1185">Reference proteome</keyword>
<comment type="caution">
    <text evidence="16">Lacks conserved residue(s) required for the propagation of feature annotation.</text>
</comment>
<evidence type="ECO:0000256" key="10">
    <source>
        <dbReference type="ARBA" id="ARBA00022960"/>
    </source>
</evidence>
<evidence type="ECO:0000256" key="8">
    <source>
        <dbReference type="ARBA" id="ARBA00022827"/>
    </source>
</evidence>
<evidence type="ECO:0000256" key="4">
    <source>
        <dbReference type="ARBA" id="ARBA00004752"/>
    </source>
</evidence>
<dbReference type="Gene3D" id="3.30.465.10">
    <property type="match status" value="1"/>
</dbReference>
<feature type="active site" evidence="16">
    <location>
        <position position="215"/>
    </location>
</feature>
<dbReference type="OrthoDB" id="9804753at2"/>
<dbReference type="UniPathway" id="UPA00219"/>
<keyword evidence="13 16" id="KW-0131">Cell cycle</keyword>
<keyword evidence="11 16" id="KW-0573">Peptidoglycan synthesis</keyword>
<comment type="catalytic activity">
    <reaction evidence="15 16">
        <text>UDP-N-acetyl-alpha-D-muramate + NADP(+) = UDP-N-acetyl-3-O-(1-carboxyvinyl)-alpha-D-glucosamine + NADPH + H(+)</text>
        <dbReference type="Rhea" id="RHEA:12248"/>
        <dbReference type="ChEBI" id="CHEBI:15378"/>
        <dbReference type="ChEBI" id="CHEBI:57783"/>
        <dbReference type="ChEBI" id="CHEBI:58349"/>
        <dbReference type="ChEBI" id="CHEBI:68483"/>
        <dbReference type="ChEBI" id="CHEBI:70757"/>
        <dbReference type="EC" id="1.3.1.98"/>
    </reaction>
</comment>
<protein>
    <recommendedName>
        <fullName evidence="16">UDP-N-acetylenolpyruvoylglucosamine reductase</fullName>
        <ecNumber evidence="16">1.3.1.98</ecNumber>
    </recommendedName>
    <alternativeName>
        <fullName evidence="16">UDP-N-acetylmuramate dehydrogenase</fullName>
    </alternativeName>
</protein>
<dbReference type="InterPro" id="IPR036635">
    <property type="entry name" value="MurB_C_sf"/>
</dbReference>
<comment type="pathway">
    <text evidence="4 16">Cell wall biogenesis; peptidoglycan biosynthesis.</text>
</comment>
<dbReference type="EC" id="1.3.1.98" evidence="16"/>
<dbReference type="PROSITE" id="PS51387">
    <property type="entry name" value="FAD_PCMH"/>
    <property type="match status" value="1"/>
</dbReference>
<evidence type="ECO:0000256" key="6">
    <source>
        <dbReference type="ARBA" id="ARBA00022618"/>
    </source>
</evidence>
<keyword evidence="5 16" id="KW-0963">Cytoplasm</keyword>
<dbReference type="GO" id="GO:0005829">
    <property type="term" value="C:cytosol"/>
    <property type="evidence" value="ECO:0007669"/>
    <property type="project" value="TreeGrafter"/>
</dbReference>
<dbReference type="Pfam" id="PF01565">
    <property type="entry name" value="FAD_binding_4"/>
    <property type="match status" value="1"/>
</dbReference>
<organism evidence="18 19">
    <name type="scientific">Dictyobacter aurantiacus</name>
    <dbReference type="NCBI Taxonomy" id="1936993"/>
    <lineage>
        <taxon>Bacteria</taxon>
        <taxon>Bacillati</taxon>
        <taxon>Chloroflexota</taxon>
        <taxon>Ktedonobacteria</taxon>
        <taxon>Ktedonobacterales</taxon>
        <taxon>Dictyobacteraceae</taxon>
        <taxon>Dictyobacter</taxon>
    </lineage>
</organism>
<evidence type="ECO:0000256" key="12">
    <source>
        <dbReference type="ARBA" id="ARBA00023002"/>
    </source>
</evidence>
<feature type="domain" description="FAD-binding PCMH-type" evidence="17">
    <location>
        <begin position="57"/>
        <end position="257"/>
    </location>
</feature>
<name>A0A401ZP78_9CHLR</name>
<dbReference type="InterPro" id="IPR016167">
    <property type="entry name" value="FAD-bd_PCMH_sub1"/>
</dbReference>
<evidence type="ECO:0000256" key="16">
    <source>
        <dbReference type="HAMAP-Rule" id="MF_00037"/>
    </source>
</evidence>
<dbReference type="GO" id="GO:0071949">
    <property type="term" value="F:FAD binding"/>
    <property type="evidence" value="ECO:0007669"/>
    <property type="project" value="InterPro"/>
</dbReference>
<dbReference type="GO" id="GO:0051301">
    <property type="term" value="P:cell division"/>
    <property type="evidence" value="ECO:0007669"/>
    <property type="project" value="UniProtKB-KW"/>
</dbReference>
<dbReference type="GO" id="GO:0071555">
    <property type="term" value="P:cell wall organization"/>
    <property type="evidence" value="ECO:0007669"/>
    <property type="project" value="UniProtKB-KW"/>
</dbReference>
<dbReference type="InterPro" id="IPR003170">
    <property type="entry name" value="MurB"/>
</dbReference>
<keyword evidence="6 16" id="KW-0132">Cell division</keyword>
<dbReference type="SUPFAM" id="SSF56194">
    <property type="entry name" value="Uridine diphospho-N-Acetylenolpyruvylglucosamine reductase, MurB, C-terminal domain"/>
    <property type="match status" value="1"/>
</dbReference>
<evidence type="ECO:0000256" key="9">
    <source>
        <dbReference type="ARBA" id="ARBA00022857"/>
    </source>
</evidence>
<feature type="active site" description="Proton donor" evidence="16">
    <location>
        <position position="285"/>
    </location>
</feature>
<dbReference type="GO" id="GO:0008360">
    <property type="term" value="P:regulation of cell shape"/>
    <property type="evidence" value="ECO:0007669"/>
    <property type="project" value="UniProtKB-KW"/>
</dbReference>
<dbReference type="PANTHER" id="PTHR21071:SF4">
    <property type="entry name" value="UDP-N-ACETYLENOLPYRUVOYLGLUCOSAMINE REDUCTASE"/>
    <property type="match status" value="1"/>
</dbReference>
<comment type="subcellular location">
    <subcellularLocation>
        <location evidence="3 16">Cytoplasm</location>
    </subcellularLocation>
</comment>
<comment type="cofactor">
    <cofactor evidence="1 16">
        <name>FAD</name>
        <dbReference type="ChEBI" id="CHEBI:57692"/>
    </cofactor>
</comment>
<dbReference type="NCBIfam" id="TIGR00179">
    <property type="entry name" value="murB"/>
    <property type="match status" value="1"/>
</dbReference>
<reference evidence="19" key="1">
    <citation type="submission" date="2018-12" db="EMBL/GenBank/DDBJ databases">
        <title>Tengunoibacter tsumagoiensis gen. nov., sp. nov., Dictyobacter kobayashii sp. nov., D. alpinus sp. nov., and D. joshuensis sp. nov. and description of Dictyobacteraceae fam. nov. within the order Ktedonobacterales isolated from Tengu-no-mugimeshi.</title>
        <authorList>
            <person name="Wang C.M."/>
            <person name="Zheng Y."/>
            <person name="Sakai Y."/>
            <person name="Toyoda A."/>
            <person name="Minakuchi Y."/>
            <person name="Abe K."/>
            <person name="Yokota A."/>
            <person name="Yabe S."/>
        </authorList>
    </citation>
    <scope>NUCLEOTIDE SEQUENCE [LARGE SCALE GENOMIC DNA]</scope>
    <source>
        <strain evidence="19">S-27</strain>
    </source>
</reference>
<dbReference type="Proteomes" id="UP000287224">
    <property type="component" value="Unassembled WGS sequence"/>
</dbReference>
<keyword evidence="8 16" id="KW-0274">FAD</keyword>
<keyword evidence="7 16" id="KW-0285">Flavoprotein</keyword>
<dbReference type="GO" id="GO:0008762">
    <property type="term" value="F:UDP-N-acetylmuramate dehydrogenase activity"/>
    <property type="evidence" value="ECO:0007669"/>
    <property type="project" value="UniProtKB-UniRule"/>
</dbReference>
<evidence type="ECO:0000256" key="7">
    <source>
        <dbReference type="ARBA" id="ARBA00022630"/>
    </source>
</evidence>
<keyword evidence="9 16" id="KW-0521">NADP</keyword>
<keyword evidence="14 16" id="KW-0961">Cell wall biogenesis/degradation</keyword>
<dbReference type="Gene3D" id="3.30.43.10">
    <property type="entry name" value="Uridine Diphospho-n-acetylenolpyruvylglucosamine Reductase, domain 2"/>
    <property type="match status" value="1"/>
</dbReference>
<comment type="caution">
    <text evidence="18">The sequence shown here is derived from an EMBL/GenBank/DDBJ whole genome shotgun (WGS) entry which is preliminary data.</text>
</comment>
<dbReference type="HAMAP" id="MF_00037">
    <property type="entry name" value="MurB"/>
    <property type="match status" value="1"/>
</dbReference>
<evidence type="ECO:0000256" key="1">
    <source>
        <dbReference type="ARBA" id="ARBA00001974"/>
    </source>
</evidence>
<dbReference type="PANTHER" id="PTHR21071">
    <property type="entry name" value="UDP-N-ACETYLENOLPYRUVOYLGLUCOSAMINE REDUCTASE"/>
    <property type="match status" value="1"/>
</dbReference>
<evidence type="ECO:0000256" key="3">
    <source>
        <dbReference type="ARBA" id="ARBA00004496"/>
    </source>
</evidence>
<dbReference type="InterPro" id="IPR016169">
    <property type="entry name" value="FAD-bd_PCMH_sub2"/>
</dbReference>
<comment type="function">
    <text evidence="2 16">Cell wall formation.</text>
</comment>
<evidence type="ECO:0000259" key="17">
    <source>
        <dbReference type="PROSITE" id="PS51387"/>
    </source>
</evidence>
<evidence type="ECO:0000256" key="5">
    <source>
        <dbReference type="ARBA" id="ARBA00022490"/>
    </source>
</evidence>
<accession>A0A401ZP78</accession>
<comment type="similarity">
    <text evidence="16">Belongs to the MurB family.</text>
</comment>
<dbReference type="AlphaFoldDB" id="A0A401ZP78"/>
<dbReference type="InterPro" id="IPR006094">
    <property type="entry name" value="Oxid_FAD_bind_N"/>
</dbReference>
<dbReference type="InterPro" id="IPR016166">
    <property type="entry name" value="FAD-bd_PCMH"/>
</dbReference>
<sequence>MQNMTPQNNYPAGNVPLFDLAHSAAFKADMVYQHLQRRFGSRVHRDEPLAPHSAFGVGGTADIWIALESRDELIGLVSLCAEEHWPLLLIGNGSNIIFTDTGVRGIVVRMTDHEYQINKEPDGKVILNVSAGSSWPRIANELAPLGWGGVEFGIGIPGTLGGGIVSNAGAHNHDLSEVLESIDVLDARGCNLEGDALSLPIKRHYTRDELDLSYRYSRFRAGHESVFDEQGNILPVPHRLIEPAEIVMALGIRLHHEEPQLLQEKIRQYQQERKEHEPPHNHTGSIFKDPLGQPASQLIEQVGMKGLRMGPVQVSDRNANYIVNNGGATTSDVLNIIKEMHRRVQEKFNVNLELNVELHGQ</sequence>
<evidence type="ECO:0000256" key="14">
    <source>
        <dbReference type="ARBA" id="ARBA00023316"/>
    </source>
</evidence>
<dbReference type="Pfam" id="PF02873">
    <property type="entry name" value="MurB_C"/>
    <property type="match status" value="1"/>
</dbReference>